<keyword evidence="1" id="KW-0328">Glycosyltransferase</keyword>
<evidence type="ECO:0000313" key="6">
    <source>
        <dbReference type="Proteomes" id="UP000199377"/>
    </source>
</evidence>
<dbReference type="EMBL" id="FOQH01000003">
    <property type="protein sequence ID" value="SFI00535.1"/>
    <property type="molecule type" value="Genomic_DNA"/>
</dbReference>
<dbReference type="PANTHER" id="PTHR12526:SF510">
    <property type="entry name" value="D-INOSITOL 3-PHOSPHATE GLYCOSYLTRANSFERASE"/>
    <property type="match status" value="1"/>
</dbReference>
<dbReference type="Gene3D" id="3.40.50.2000">
    <property type="entry name" value="Glycogen Phosphorylase B"/>
    <property type="match status" value="2"/>
</dbReference>
<evidence type="ECO:0000259" key="4">
    <source>
        <dbReference type="Pfam" id="PF13439"/>
    </source>
</evidence>
<dbReference type="GO" id="GO:0016757">
    <property type="term" value="F:glycosyltransferase activity"/>
    <property type="evidence" value="ECO:0007669"/>
    <property type="project" value="UniProtKB-KW"/>
</dbReference>
<evidence type="ECO:0000313" key="5">
    <source>
        <dbReference type="EMBL" id="SFI00535.1"/>
    </source>
</evidence>
<dbReference type="Proteomes" id="UP000199377">
    <property type="component" value="Unassembled WGS sequence"/>
</dbReference>
<feature type="domain" description="Glycosyl transferase family 1" evidence="3">
    <location>
        <begin position="170"/>
        <end position="331"/>
    </location>
</feature>
<dbReference type="InterPro" id="IPR001296">
    <property type="entry name" value="Glyco_trans_1"/>
</dbReference>
<evidence type="ECO:0000256" key="1">
    <source>
        <dbReference type="ARBA" id="ARBA00022676"/>
    </source>
</evidence>
<dbReference type="Pfam" id="PF13439">
    <property type="entry name" value="Glyco_transf_4"/>
    <property type="match status" value="1"/>
</dbReference>
<dbReference type="AlphaFoldDB" id="A0A1I3ENG7"/>
<dbReference type="STRING" id="1114924.SAMN05216258_103494"/>
<dbReference type="PANTHER" id="PTHR12526">
    <property type="entry name" value="GLYCOSYLTRANSFERASE"/>
    <property type="match status" value="1"/>
</dbReference>
<dbReference type="InterPro" id="IPR028098">
    <property type="entry name" value="Glyco_trans_4-like_N"/>
</dbReference>
<evidence type="ECO:0000259" key="3">
    <source>
        <dbReference type="Pfam" id="PF00534"/>
    </source>
</evidence>
<reference evidence="5 6" key="1">
    <citation type="submission" date="2016-10" db="EMBL/GenBank/DDBJ databases">
        <authorList>
            <person name="de Groot N.N."/>
        </authorList>
    </citation>
    <scope>NUCLEOTIDE SEQUENCE [LARGE SCALE GENOMIC DNA]</scope>
    <source>
        <strain evidence="5 6">CGMCC 1.11030</strain>
    </source>
</reference>
<protein>
    <submittedName>
        <fullName evidence="5">Glycosyltransferase involved in cell wall bisynthesis</fullName>
    </submittedName>
</protein>
<evidence type="ECO:0000256" key="2">
    <source>
        <dbReference type="ARBA" id="ARBA00022679"/>
    </source>
</evidence>
<feature type="domain" description="Glycosyltransferase subfamily 4-like N-terminal" evidence="4">
    <location>
        <begin position="2"/>
        <end position="145"/>
    </location>
</feature>
<keyword evidence="2 5" id="KW-0808">Transferase</keyword>
<sequence length="358" mass="38499">MEIAQAIVKAGGVALVASKGGRMENALARAGGRLIRMDIGRKSPWAIRANARALAELIRAEGVEVVHARSRAPAWAGWYAAKATGVPFVTTWHGVYKENFPGKWLYNRIMGRGRPVIAVSEFIAAMIRARLPEAEVVTIPRGADIAAFDPAEISGARTAELAERWGLVEDPRPVVMLPGRLTRWKGQAHFIDAAARLREIRGGEDFLFLMVGGEPDSAYGRELAARIRERGVEGCCALAGHCDDMAAGLKLASAVVSASLEPEAFGRVAVEAQAMGRPVIATDHGGARETVEDGRTGWRYPPGDAAALAEAVQRALELDESAREHMGLAGRARVMQRFSTEGMQRATLAVYDRVTGRG</sequence>
<organism evidence="5 6">
    <name type="scientific">Albimonas pacifica</name>
    <dbReference type="NCBI Taxonomy" id="1114924"/>
    <lineage>
        <taxon>Bacteria</taxon>
        <taxon>Pseudomonadati</taxon>
        <taxon>Pseudomonadota</taxon>
        <taxon>Alphaproteobacteria</taxon>
        <taxon>Rhodobacterales</taxon>
        <taxon>Paracoccaceae</taxon>
        <taxon>Albimonas</taxon>
    </lineage>
</organism>
<dbReference type="CDD" id="cd03819">
    <property type="entry name" value="GT4_WavL-like"/>
    <property type="match status" value="1"/>
</dbReference>
<accession>A0A1I3ENG7</accession>
<keyword evidence="6" id="KW-1185">Reference proteome</keyword>
<dbReference type="Pfam" id="PF00534">
    <property type="entry name" value="Glycos_transf_1"/>
    <property type="match status" value="1"/>
</dbReference>
<proteinExistence type="predicted"/>
<gene>
    <name evidence="5" type="ORF">SAMN05216258_103494</name>
</gene>
<name>A0A1I3ENG7_9RHOB</name>
<dbReference type="SUPFAM" id="SSF53756">
    <property type="entry name" value="UDP-Glycosyltransferase/glycogen phosphorylase"/>
    <property type="match status" value="1"/>
</dbReference>